<dbReference type="InterPro" id="IPR027417">
    <property type="entry name" value="P-loop_NTPase"/>
</dbReference>
<feature type="binding site" evidence="9">
    <location>
        <position position="203"/>
    </location>
    <ligand>
        <name>a ribonucleoside 5'-phosphate</name>
        <dbReference type="ChEBI" id="CHEBI:58043"/>
    </ligand>
</feature>
<sequence length="297" mass="33067">MIIPRGSRAISQFPLFARSAYKASRLLAKAPYSSLHLRSTRLYSSLGPDNQKPKSRFKILLLLGGLALGSTIYSIANRKDSPKEMIEISDPSRSAPPAVKASSSTSDVSIVFVLGGPGSGKGTQCARIVKNLGFVHIGAGDLLREEQNRPGSKYGDLIRHHIKEGLIVPQEITVELLKQAIQKASEQGKKNFLVDGFPRKMDQAITFEKEIAPSKMVIFFECPEAVMLERLLRRGQTSGRTDDNAESIKKRFRTFLDTSMPVVRYFDDQGKVIRVRCDQDVEDVYKEVELALKEKVL</sequence>
<dbReference type="PROSITE" id="PS00113">
    <property type="entry name" value="ADENYLATE_KINASE"/>
    <property type="match status" value="1"/>
</dbReference>
<dbReference type="FunFam" id="3.40.50.300:FF:000315">
    <property type="entry name" value="Adenylate kinase 1"/>
    <property type="match status" value="1"/>
</dbReference>
<evidence type="ECO:0000256" key="9">
    <source>
        <dbReference type="HAMAP-Rule" id="MF_03172"/>
    </source>
</evidence>
<proteinExistence type="inferred from homology"/>
<dbReference type="SUPFAM" id="SSF52540">
    <property type="entry name" value="P-loop containing nucleoside triphosphate hydrolases"/>
    <property type="match status" value="1"/>
</dbReference>
<comment type="cofactor">
    <cofactor evidence="9">
        <name>Mg(2+)</name>
        <dbReference type="ChEBI" id="CHEBI:18420"/>
    </cofactor>
    <text evidence="9">Binds 1 Mg(2+) ion per monomer.</text>
</comment>
<dbReference type="GO" id="GO:0005737">
    <property type="term" value="C:cytoplasm"/>
    <property type="evidence" value="ECO:0007669"/>
    <property type="project" value="UniProtKB-SubCell"/>
</dbReference>
<dbReference type="EC" id="2.7.4.14" evidence="9"/>
<comment type="catalytic activity">
    <reaction evidence="8 9">
        <text>UMP + ATP = UDP + ADP</text>
        <dbReference type="Rhea" id="RHEA:24400"/>
        <dbReference type="ChEBI" id="CHEBI:30616"/>
        <dbReference type="ChEBI" id="CHEBI:57865"/>
        <dbReference type="ChEBI" id="CHEBI:58223"/>
        <dbReference type="ChEBI" id="CHEBI:456216"/>
        <dbReference type="EC" id="2.7.4.14"/>
    </reaction>
</comment>
<feature type="region of interest" description="NMPbind" evidence="9">
    <location>
        <begin position="138"/>
        <end position="168"/>
    </location>
</feature>
<feature type="binding site" evidence="9">
    <location>
        <begin position="196"/>
        <end position="199"/>
    </location>
    <ligand>
        <name>a ribonucleoside 5'-phosphate</name>
        <dbReference type="ChEBI" id="CHEBI:58043"/>
    </ligand>
</feature>
<gene>
    <name evidence="9" type="primary">URA6</name>
    <name evidence="11" type="ORF">AW171_hschr42855</name>
</gene>
<feature type="binding site" evidence="9">
    <location>
        <position position="279"/>
    </location>
    <ligand>
        <name>ATP</name>
        <dbReference type="ChEBI" id="CHEBI:30616"/>
    </ligand>
</feature>
<dbReference type="InterPro" id="IPR000850">
    <property type="entry name" value="Adenylat/UMP-CMP_kin"/>
</dbReference>
<keyword evidence="5 9" id="KW-0067">ATP-binding</keyword>
<dbReference type="PANTHER" id="PTHR23359">
    <property type="entry name" value="NUCLEOTIDE KINASE"/>
    <property type="match status" value="1"/>
</dbReference>
<dbReference type="CDD" id="cd01428">
    <property type="entry name" value="ADK"/>
    <property type="match status" value="1"/>
</dbReference>
<keyword evidence="10" id="KW-1133">Transmembrane helix</keyword>
<dbReference type="PRINTS" id="PR00094">
    <property type="entry name" value="ADENYLTKNASE"/>
</dbReference>
<comment type="domain">
    <text evidence="9">Consists of three domains, a large central CORE domain and two small peripheral domains, NMPbind and LID, which undergo movements during catalysis. The LID domain closes over the site of phosphoryl transfer upon ATP binding. Assembling and dissambling the active center during each catalytic cycle provides an effective means to prevent ATP hydrolysis.</text>
</comment>
<keyword evidence="4 9" id="KW-0418">Kinase</keyword>
<evidence type="ECO:0000313" key="11">
    <source>
        <dbReference type="EMBL" id="AMD20933.1"/>
    </source>
</evidence>
<comment type="similarity">
    <text evidence="9">Belongs to the adenylate kinase family. UMP-CMP kinase subfamily.</text>
</comment>
<keyword evidence="10" id="KW-0812">Transmembrane</keyword>
<evidence type="ECO:0000256" key="5">
    <source>
        <dbReference type="ARBA" id="ARBA00022840"/>
    </source>
</evidence>
<feature type="region of interest" description="LID" evidence="9">
    <location>
        <begin position="233"/>
        <end position="243"/>
    </location>
</feature>
<dbReference type="Pfam" id="PF00406">
    <property type="entry name" value="ADK"/>
    <property type="match status" value="1"/>
</dbReference>
<feature type="binding site" evidence="9">
    <location>
        <position position="240"/>
    </location>
    <ligand>
        <name>a ribonucleoside 5'-phosphate</name>
        <dbReference type="ChEBI" id="CHEBI:58043"/>
    </ligand>
</feature>
<dbReference type="InterPro" id="IPR057781">
    <property type="entry name" value="YKL023C-A-like"/>
</dbReference>
<dbReference type="GO" id="GO:0006207">
    <property type="term" value="P:'de novo' pyrimidine nucleobase biosynthetic process"/>
    <property type="evidence" value="ECO:0007669"/>
    <property type="project" value="InterPro"/>
</dbReference>
<dbReference type="HAMAP" id="MF_00235">
    <property type="entry name" value="Adenylate_kinase_Adk"/>
    <property type="match status" value="1"/>
</dbReference>
<feature type="binding site" evidence="9">
    <location>
        <position position="234"/>
    </location>
    <ligand>
        <name>ATP</name>
        <dbReference type="ChEBI" id="CHEBI:30616"/>
    </ligand>
</feature>
<dbReference type="GO" id="GO:0006221">
    <property type="term" value="P:pyrimidine nucleotide biosynthetic process"/>
    <property type="evidence" value="ECO:0007669"/>
    <property type="project" value="UniProtKB-UniRule"/>
</dbReference>
<keyword evidence="3 9" id="KW-0547">Nucleotide-binding</keyword>
<keyword evidence="10" id="KW-0472">Membrane</keyword>
<dbReference type="GO" id="GO:0005524">
    <property type="term" value="F:ATP binding"/>
    <property type="evidence" value="ECO:0007669"/>
    <property type="project" value="UniProtKB-KW"/>
</dbReference>
<comment type="subunit">
    <text evidence="9">Monomer.</text>
</comment>
<keyword evidence="12" id="KW-1185">Reference proteome</keyword>
<dbReference type="Proteomes" id="UP000243052">
    <property type="component" value="Chromosome iv"/>
</dbReference>
<comment type="function">
    <text evidence="9">Catalyzes the phosphorylation of pyrimidine nucleoside monophosphates at the expense of ATP. Plays an important role in de novo pyrimidine nucleotide biosynthesis. Has preference for UMP and dUMP as phosphate acceptors, but can also use CMP, dCMP and AMP.</text>
</comment>
<dbReference type="AlphaFoldDB" id="A0A0X8HT55"/>
<reference evidence="11 12" key="1">
    <citation type="submission" date="2016-01" db="EMBL/GenBank/DDBJ databases">
        <title>Genome sequence of the yeast Holleya sinecauda.</title>
        <authorList>
            <person name="Dietrich F.S."/>
        </authorList>
    </citation>
    <scope>NUCLEOTIDE SEQUENCE [LARGE SCALE GENOMIC DNA]</scope>
    <source>
        <strain evidence="11 12">ATCC 58844</strain>
    </source>
</reference>
<feature type="binding site" evidence="9">
    <location>
        <begin position="166"/>
        <end position="168"/>
    </location>
    <ligand>
        <name>a ribonucleoside 5'-phosphate</name>
        <dbReference type="ChEBI" id="CHEBI:58043"/>
    </ligand>
</feature>
<dbReference type="Gene3D" id="3.40.50.300">
    <property type="entry name" value="P-loop containing nucleotide triphosphate hydrolases"/>
    <property type="match status" value="1"/>
</dbReference>
<dbReference type="GO" id="GO:0005634">
    <property type="term" value="C:nucleus"/>
    <property type="evidence" value="ECO:0007669"/>
    <property type="project" value="UniProtKB-SubCell"/>
</dbReference>
<feature type="binding site" evidence="9">
    <location>
        <position position="144"/>
    </location>
    <ligand>
        <name>a ribonucleoside 5'-phosphate</name>
        <dbReference type="ChEBI" id="CHEBI:58043"/>
    </ligand>
</feature>
<evidence type="ECO:0000313" key="12">
    <source>
        <dbReference type="Proteomes" id="UP000243052"/>
    </source>
</evidence>
<keyword evidence="6 9" id="KW-0665">Pyrimidine biosynthesis</keyword>
<dbReference type="STRING" id="45286.A0A0X8HT55"/>
<evidence type="ECO:0000256" key="8">
    <source>
        <dbReference type="ARBA" id="ARBA00048116"/>
    </source>
</evidence>
<name>A0A0X8HT55_9SACH</name>
<dbReference type="NCBIfam" id="TIGR01359">
    <property type="entry name" value="UMP_CMP_kin_fam"/>
    <property type="match status" value="1"/>
</dbReference>
<evidence type="ECO:0000256" key="4">
    <source>
        <dbReference type="ARBA" id="ARBA00022777"/>
    </source>
</evidence>
<organism evidence="11 12">
    <name type="scientific">Eremothecium sinecaudum</name>
    <dbReference type="NCBI Taxonomy" id="45286"/>
    <lineage>
        <taxon>Eukaryota</taxon>
        <taxon>Fungi</taxon>
        <taxon>Dikarya</taxon>
        <taxon>Ascomycota</taxon>
        <taxon>Saccharomycotina</taxon>
        <taxon>Saccharomycetes</taxon>
        <taxon>Saccharomycetales</taxon>
        <taxon>Saccharomycetaceae</taxon>
        <taxon>Eremothecium</taxon>
    </lineage>
</organism>
<evidence type="ECO:0000256" key="1">
    <source>
        <dbReference type="ARBA" id="ARBA00022490"/>
    </source>
</evidence>
<dbReference type="GO" id="GO:0033862">
    <property type="term" value="F:UMP kinase activity"/>
    <property type="evidence" value="ECO:0007669"/>
    <property type="project" value="RHEA"/>
</dbReference>
<feature type="binding site" evidence="9">
    <location>
        <begin position="118"/>
        <end position="123"/>
    </location>
    <ligand>
        <name>ATP</name>
        <dbReference type="ChEBI" id="CHEBI:30616"/>
    </ligand>
</feature>
<dbReference type="OrthoDB" id="442176at2759"/>
<evidence type="ECO:0000256" key="2">
    <source>
        <dbReference type="ARBA" id="ARBA00022679"/>
    </source>
</evidence>
<accession>A0A0X8HT55</accession>
<keyword evidence="7 9" id="KW-0539">Nucleus</keyword>
<feature type="transmembrane region" description="Helical" evidence="10">
    <location>
        <begin position="59"/>
        <end position="76"/>
    </location>
</feature>
<evidence type="ECO:0000256" key="6">
    <source>
        <dbReference type="ARBA" id="ARBA00022975"/>
    </source>
</evidence>
<evidence type="ECO:0000256" key="7">
    <source>
        <dbReference type="ARBA" id="ARBA00023242"/>
    </source>
</evidence>
<dbReference type="HAMAP" id="MF_03172">
    <property type="entry name" value="Adenylate_kinase_UMP_CMP_kin"/>
    <property type="match status" value="1"/>
</dbReference>
<dbReference type="RefSeq" id="XP_017987929.1">
    <property type="nucleotide sequence ID" value="XM_018132440.1"/>
</dbReference>
<evidence type="ECO:0000256" key="3">
    <source>
        <dbReference type="ARBA" id="ARBA00022741"/>
    </source>
</evidence>
<keyword evidence="1 9" id="KW-0963">Cytoplasm</keyword>
<comment type="subcellular location">
    <subcellularLocation>
        <location evidence="9">Cytoplasm</location>
    </subcellularLocation>
    <subcellularLocation>
        <location evidence="9">Nucleus</location>
    </subcellularLocation>
    <text evidence="9">Predominantly cytoplasmic.</text>
</comment>
<feature type="binding site" evidence="9">
    <location>
        <position position="251"/>
    </location>
    <ligand>
        <name>a ribonucleoside 5'-phosphate</name>
        <dbReference type="ChEBI" id="CHEBI:58043"/>
    </ligand>
</feature>
<dbReference type="GeneID" id="28724202"/>
<evidence type="ECO:0000256" key="10">
    <source>
        <dbReference type="SAM" id="Phobius"/>
    </source>
</evidence>
<keyword evidence="2 9" id="KW-0808">Transferase</keyword>
<protein>
    <recommendedName>
        <fullName evidence="9">Uridylate kinase</fullName>
        <shortName evidence="9">UK</shortName>
        <ecNumber evidence="9">2.7.4.14</ecNumber>
    </recommendedName>
    <alternativeName>
        <fullName evidence="9">ATP:UMP phosphotransferase</fullName>
    </alternativeName>
    <alternativeName>
        <fullName evidence="9">Deoxycytidylate kinase</fullName>
        <shortName evidence="9">CK</shortName>
        <shortName evidence="9">dCMP kinase</shortName>
    </alternativeName>
    <alternativeName>
        <fullName evidence="9">Uridine monophosphate kinase</fullName>
        <shortName evidence="9">UMP kinase</shortName>
        <shortName evidence="9">UMPK</shortName>
    </alternativeName>
</protein>
<dbReference type="Pfam" id="PF23521">
    <property type="entry name" value="YKL023C-A"/>
    <property type="match status" value="1"/>
</dbReference>
<dbReference type="InterPro" id="IPR033690">
    <property type="entry name" value="Adenylat_kinase_CS"/>
</dbReference>
<dbReference type="EMBL" id="CP014244">
    <property type="protein sequence ID" value="AMD20933.1"/>
    <property type="molecule type" value="Genomic_DNA"/>
</dbReference>
<dbReference type="InterPro" id="IPR006266">
    <property type="entry name" value="UMP_CMP_kinase"/>
</dbReference>